<feature type="binding site" evidence="8">
    <location>
        <position position="140"/>
    </location>
    <ligand>
        <name>Zn(2+)</name>
        <dbReference type="ChEBI" id="CHEBI:29105"/>
        <label>1</label>
        <note>catalytic</note>
    </ligand>
</feature>
<keyword evidence="7 8" id="KW-0862">Zinc</keyword>
<dbReference type="Pfam" id="PF23023">
    <property type="entry name" value="Anti-Pycsar_Apyc1"/>
    <property type="match status" value="1"/>
</dbReference>
<evidence type="ECO:0000256" key="8">
    <source>
        <dbReference type="HAMAP-Rule" id="MF_01818"/>
    </source>
</evidence>
<dbReference type="Gene3D" id="3.60.15.10">
    <property type="entry name" value="Ribonuclease Z/Hydroxyacylglutathione hydrolase-like"/>
    <property type="match status" value="1"/>
</dbReference>
<feature type="binding site" evidence="8">
    <location>
        <position position="209"/>
    </location>
    <ligand>
        <name>Zn(2+)</name>
        <dbReference type="ChEBI" id="CHEBI:29105"/>
        <label>1</label>
        <note>catalytic</note>
    </ligand>
</feature>
<keyword evidence="6 8" id="KW-0378">Hydrolase</keyword>
<comment type="function">
    <text evidence="8">Zinc phosphodiesterase, which displays some tRNA 3'-processing endonuclease activity. Probably involved in tRNA maturation, by removing a 3'-trailer from precursor tRNA.</text>
</comment>
<dbReference type="AlphaFoldDB" id="A0A2W1N1U2"/>
<evidence type="ECO:0000256" key="3">
    <source>
        <dbReference type="ARBA" id="ARBA00022722"/>
    </source>
</evidence>
<comment type="catalytic activity">
    <reaction evidence="8">
        <text>Endonucleolytic cleavage of RNA, removing extra 3' nucleotides from tRNA precursor, generating 3' termini of tRNAs. A 3'-hydroxy group is left at the tRNA terminus and a 5'-phosphoryl group is left at the trailer molecule.</text>
        <dbReference type="EC" id="3.1.26.11"/>
    </reaction>
</comment>
<evidence type="ECO:0000256" key="7">
    <source>
        <dbReference type="ARBA" id="ARBA00022833"/>
    </source>
</evidence>
<dbReference type="NCBIfam" id="TIGR02651">
    <property type="entry name" value="RNase_Z"/>
    <property type="match status" value="1"/>
</dbReference>
<protein>
    <recommendedName>
        <fullName evidence="8">Ribonuclease Z</fullName>
        <shortName evidence="8">RNase Z</shortName>
        <ecNumber evidence="8">3.1.26.11</ecNumber>
    </recommendedName>
    <alternativeName>
        <fullName evidence="8">tRNA 3 endonuclease</fullName>
    </alternativeName>
    <alternativeName>
        <fullName evidence="8">tRNase Z</fullName>
    </alternativeName>
</protein>
<dbReference type="EMBL" id="QKSB01000002">
    <property type="protein sequence ID" value="PZE18247.1"/>
    <property type="molecule type" value="Genomic_DNA"/>
</dbReference>
<keyword evidence="10" id="KW-1185">Reference proteome</keyword>
<proteinExistence type="inferred from homology"/>
<feature type="binding site" evidence="8">
    <location>
        <position position="60"/>
    </location>
    <ligand>
        <name>Zn(2+)</name>
        <dbReference type="ChEBI" id="CHEBI:29105"/>
        <label>1</label>
        <note>catalytic</note>
    </ligand>
</feature>
<feature type="binding site" evidence="8">
    <location>
        <position position="65"/>
    </location>
    <ligand>
        <name>Zn(2+)</name>
        <dbReference type="ChEBI" id="CHEBI:29105"/>
        <label>2</label>
        <note>catalytic</note>
    </ligand>
</feature>
<sequence length="304" mass="34496">MKLTILGSGAATPTLKRGVTAQYLNFNERRILIDCGEGTQLQVRRYGVKFQRIQYIFISHLHGDHYLGLVGLLSSMNLLGRVNAMHIFAAPELELILKQQFELTYVKLNFELIFHHLTAKTTTLVLEDKVMTVKAIPLKHRISCYGFLFEEKIKERGVDPEAIKEFDLTIPEILALKAGKDVMRGEITMPNEDATFDPPKPKSYAFCTDTKYLTRLVDEIQGVDYLYHEATFLEKEKDRAKATFHTTALQAATLAKAAQVGHLLLGHFSARYRNTDELLSEAQSVFPNTTCVYDGQEFYLAKNN</sequence>
<dbReference type="GO" id="GO:0042781">
    <property type="term" value="F:3'-tRNA processing endoribonuclease activity"/>
    <property type="evidence" value="ECO:0007669"/>
    <property type="project" value="UniProtKB-UniRule"/>
</dbReference>
<organism evidence="9 10">
    <name type="scientific">Putridiphycobacter roseus</name>
    <dbReference type="NCBI Taxonomy" id="2219161"/>
    <lineage>
        <taxon>Bacteria</taxon>
        <taxon>Pseudomonadati</taxon>
        <taxon>Bacteroidota</taxon>
        <taxon>Flavobacteriia</taxon>
        <taxon>Flavobacteriales</taxon>
        <taxon>Crocinitomicaceae</taxon>
        <taxon>Putridiphycobacter</taxon>
    </lineage>
</organism>
<keyword evidence="2 8" id="KW-0819">tRNA processing</keyword>
<feature type="active site" description="Proton acceptor" evidence="8">
    <location>
        <position position="64"/>
    </location>
</feature>
<dbReference type="InterPro" id="IPR036866">
    <property type="entry name" value="RibonucZ/Hydroxyglut_hydro"/>
</dbReference>
<evidence type="ECO:0000256" key="4">
    <source>
        <dbReference type="ARBA" id="ARBA00022723"/>
    </source>
</evidence>
<dbReference type="OrthoDB" id="9800940at2"/>
<evidence type="ECO:0000256" key="1">
    <source>
        <dbReference type="ARBA" id="ARBA00011738"/>
    </source>
</evidence>
<feature type="binding site" evidence="8">
    <location>
        <position position="209"/>
    </location>
    <ligand>
        <name>Zn(2+)</name>
        <dbReference type="ChEBI" id="CHEBI:29105"/>
        <label>2</label>
        <note>catalytic</note>
    </ligand>
</feature>
<keyword evidence="4 8" id="KW-0479">Metal-binding</keyword>
<feature type="binding site" evidence="8">
    <location>
        <position position="62"/>
    </location>
    <ligand>
        <name>Zn(2+)</name>
        <dbReference type="ChEBI" id="CHEBI:29105"/>
        <label>1</label>
        <note>catalytic</note>
    </ligand>
</feature>
<dbReference type="NCBIfam" id="NF000801">
    <property type="entry name" value="PRK00055.1-3"/>
    <property type="match status" value="1"/>
</dbReference>
<comment type="similarity">
    <text evidence="8">Belongs to the RNase Z family.</text>
</comment>
<dbReference type="SUPFAM" id="SSF56281">
    <property type="entry name" value="Metallo-hydrolase/oxidoreductase"/>
    <property type="match status" value="1"/>
</dbReference>
<keyword evidence="5 8" id="KW-0255">Endonuclease</keyword>
<comment type="caution">
    <text evidence="9">The sequence shown here is derived from an EMBL/GenBank/DDBJ whole genome shotgun (WGS) entry which is preliminary data.</text>
</comment>
<dbReference type="HAMAP" id="MF_01818">
    <property type="entry name" value="RNase_Z_BN"/>
    <property type="match status" value="1"/>
</dbReference>
<feature type="binding site" evidence="8">
    <location>
        <position position="64"/>
    </location>
    <ligand>
        <name>Zn(2+)</name>
        <dbReference type="ChEBI" id="CHEBI:29105"/>
        <label>2</label>
        <note>catalytic</note>
    </ligand>
</feature>
<evidence type="ECO:0000313" key="10">
    <source>
        <dbReference type="Proteomes" id="UP000249248"/>
    </source>
</evidence>
<reference evidence="9 10" key="1">
    <citation type="submission" date="2018-06" db="EMBL/GenBank/DDBJ databases">
        <title>The draft genome sequence of Crocinitomix sp. SM1701.</title>
        <authorList>
            <person name="Zhang X."/>
        </authorList>
    </citation>
    <scope>NUCLEOTIDE SEQUENCE [LARGE SCALE GENOMIC DNA]</scope>
    <source>
        <strain evidence="9 10">SM1701</strain>
    </source>
</reference>
<accession>A0A2W1N1U2</accession>
<dbReference type="GO" id="GO:0008270">
    <property type="term" value="F:zinc ion binding"/>
    <property type="evidence" value="ECO:0007669"/>
    <property type="project" value="UniProtKB-UniRule"/>
</dbReference>
<name>A0A2W1N1U2_9FLAO</name>
<dbReference type="Proteomes" id="UP000249248">
    <property type="component" value="Unassembled WGS sequence"/>
</dbReference>
<comment type="cofactor">
    <cofactor evidence="8">
        <name>Zn(2+)</name>
        <dbReference type="ChEBI" id="CHEBI:29105"/>
    </cofactor>
    <text evidence="8">Binds 2 Zn(2+) ions.</text>
</comment>
<feature type="binding site" evidence="8">
    <location>
        <position position="267"/>
    </location>
    <ligand>
        <name>Zn(2+)</name>
        <dbReference type="ChEBI" id="CHEBI:29105"/>
        <label>2</label>
        <note>catalytic</note>
    </ligand>
</feature>
<dbReference type="EC" id="3.1.26.11" evidence="8"/>
<gene>
    <name evidence="8" type="primary">rnz</name>
    <name evidence="9" type="ORF">DNU06_05525</name>
</gene>
<evidence type="ECO:0000256" key="2">
    <source>
        <dbReference type="ARBA" id="ARBA00022694"/>
    </source>
</evidence>
<dbReference type="InterPro" id="IPR013471">
    <property type="entry name" value="RNase_Z/BN"/>
</dbReference>
<evidence type="ECO:0000313" key="9">
    <source>
        <dbReference type="EMBL" id="PZE18247.1"/>
    </source>
</evidence>
<keyword evidence="3 8" id="KW-0540">Nuclease</keyword>
<comment type="subunit">
    <text evidence="1 8">Homodimer.</text>
</comment>
<evidence type="ECO:0000256" key="6">
    <source>
        <dbReference type="ARBA" id="ARBA00022801"/>
    </source>
</evidence>
<dbReference type="PANTHER" id="PTHR46018">
    <property type="entry name" value="ZINC PHOSPHODIESTERASE ELAC PROTEIN 1"/>
    <property type="match status" value="1"/>
</dbReference>
<dbReference type="PANTHER" id="PTHR46018:SF2">
    <property type="entry name" value="ZINC PHOSPHODIESTERASE ELAC PROTEIN 1"/>
    <property type="match status" value="1"/>
</dbReference>
<evidence type="ECO:0000256" key="5">
    <source>
        <dbReference type="ARBA" id="ARBA00022759"/>
    </source>
</evidence>
<dbReference type="CDD" id="cd07717">
    <property type="entry name" value="RNaseZ_ZiPD-like_MBL-fold"/>
    <property type="match status" value="1"/>
</dbReference>